<dbReference type="FunCoup" id="D8LKK5">
    <property type="interactions" value="59"/>
</dbReference>
<dbReference type="SMART" id="SM00450">
    <property type="entry name" value="RHOD"/>
    <property type="match status" value="2"/>
</dbReference>
<keyword evidence="5" id="KW-1185">Reference proteome</keyword>
<dbReference type="STRING" id="2880.D8LKK5"/>
<evidence type="ECO:0000313" key="4">
    <source>
        <dbReference type="EMBL" id="CBN74595.1"/>
    </source>
</evidence>
<dbReference type="EMBL" id="FN648487">
    <property type="protein sequence ID" value="CBN74595.1"/>
    <property type="molecule type" value="Genomic_DNA"/>
</dbReference>
<dbReference type="PANTHER" id="PTHR11364:SF27">
    <property type="entry name" value="SULFURTRANSFERASE"/>
    <property type="match status" value="1"/>
</dbReference>
<evidence type="ECO:0000259" key="3">
    <source>
        <dbReference type="PROSITE" id="PS50206"/>
    </source>
</evidence>
<evidence type="ECO:0000313" key="5">
    <source>
        <dbReference type="Proteomes" id="UP000002630"/>
    </source>
</evidence>
<dbReference type="GO" id="GO:0005739">
    <property type="term" value="C:mitochondrion"/>
    <property type="evidence" value="ECO:0007669"/>
    <property type="project" value="TreeGrafter"/>
</dbReference>
<dbReference type="InterPro" id="IPR045078">
    <property type="entry name" value="TST/MPST-like"/>
</dbReference>
<reference evidence="4 5" key="1">
    <citation type="journal article" date="2010" name="Nature">
        <title>The Ectocarpus genome and the independent evolution of multicellularity in brown algae.</title>
        <authorList>
            <person name="Cock J.M."/>
            <person name="Sterck L."/>
            <person name="Rouze P."/>
            <person name="Scornet D."/>
            <person name="Allen A.E."/>
            <person name="Amoutzias G."/>
            <person name="Anthouard V."/>
            <person name="Artiguenave F."/>
            <person name="Aury J.M."/>
            <person name="Badger J.H."/>
            <person name="Beszteri B."/>
            <person name="Billiau K."/>
            <person name="Bonnet E."/>
            <person name="Bothwell J.H."/>
            <person name="Bowler C."/>
            <person name="Boyen C."/>
            <person name="Brownlee C."/>
            <person name="Carrano C.J."/>
            <person name="Charrier B."/>
            <person name="Cho G.Y."/>
            <person name="Coelho S.M."/>
            <person name="Collen J."/>
            <person name="Corre E."/>
            <person name="Da Silva C."/>
            <person name="Delage L."/>
            <person name="Delaroque N."/>
            <person name="Dittami S.M."/>
            <person name="Doulbeau S."/>
            <person name="Elias M."/>
            <person name="Farnham G."/>
            <person name="Gachon C.M."/>
            <person name="Gschloessl B."/>
            <person name="Heesch S."/>
            <person name="Jabbari K."/>
            <person name="Jubin C."/>
            <person name="Kawai H."/>
            <person name="Kimura K."/>
            <person name="Kloareg B."/>
            <person name="Kupper F.C."/>
            <person name="Lang D."/>
            <person name="Le Bail A."/>
            <person name="Leblanc C."/>
            <person name="Lerouge P."/>
            <person name="Lohr M."/>
            <person name="Lopez P.J."/>
            <person name="Martens C."/>
            <person name="Maumus F."/>
            <person name="Michel G."/>
            <person name="Miranda-Saavedra D."/>
            <person name="Morales J."/>
            <person name="Moreau H."/>
            <person name="Motomura T."/>
            <person name="Nagasato C."/>
            <person name="Napoli C.A."/>
            <person name="Nelson D.R."/>
            <person name="Nyvall-Collen P."/>
            <person name="Peters A.F."/>
            <person name="Pommier C."/>
            <person name="Potin P."/>
            <person name="Poulain J."/>
            <person name="Quesneville H."/>
            <person name="Read B."/>
            <person name="Rensing S.A."/>
            <person name="Ritter A."/>
            <person name="Rousvoal S."/>
            <person name="Samanta M."/>
            <person name="Samson G."/>
            <person name="Schroeder D.C."/>
            <person name="Segurens B."/>
            <person name="Strittmatter M."/>
            <person name="Tonon T."/>
            <person name="Tregear J.W."/>
            <person name="Valentin K."/>
            <person name="von Dassow P."/>
            <person name="Yamagishi T."/>
            <person name="Van de Peer Y."/>
            <person name="Wincker P."/>
        </authorList>
    </citation>
    <scope>NUCLEOTIDE SEQUENCE [LARGE SCALE GENOMIC DNA]</scope>
    <source>
        <strain evidence="5">Ec32 / CCAP1310/4</strain>
    </source>
</reference>
<dbReference type="PROSITE" id="PS50206">
    <property type="entry name" value="RHODANESE_3"/>
    <property type="match status" value="2"/>
</dbReference>
<keyword evidence="2" id="KW-0677">Repeat</keyword>
<dbReference type="AlphaFoldDB" id="D8LKK5"/>
<feature type="domain" description="Rhodanese" evidence="3">
    <location>
        <begin position="130"/>
        <end position="228"/>
    </location>
</feature>
<dbReference type="PANTHER" id="PTHR11364">
    <property type="entry name" value="THIOSULFATE SULFERTANSFERASE"/>
    <property type="match status" value="1"/>
</dbReference>
<dbReference type="InterPro" id="IPR036873">
    <property type="entry name" value="Rhodanese-like_dom_sf"/>
</dbReference>
<dbReference type="InterPro" id="IPR001763">
    <property type="entry name" value="Rhodanese-like_dom"/>
</dbReference>
<name>D8LKK5_ECTSI</name>
<gene>
    <name evidence="4" type="ORF">Esi_0030_0135</name>
</gene>
<protein>
    <submittedName>
        <fullName evidence="4">Thiosulfate sulfurtransferase</fullName>
    </submittedName>
</protein>
<dbReference type="Pfam" id="PF00581">
    <property type="entry name" value="Rhodanese"/>
    <property type="match status" value="2"/>
</dbReference>
<dbReference type="SUPFAM" id="SSF52821">
    <property type="entry name" value="Rhodanese/Cell cycle control phosphatase"/>
    <property type="match status" value="2"/>
</dbReference>
<organism evidence="4 5">
    <name type="scientific">Ectocarpus siliculosus</name>
    <name type="common">Brown alga</name>
    <name type="synonym">Conferva siliculosa</name>
    <dbReference type="NCBI Taxonomy" id="2880"/>
    <lineage>
        <taxon>Eukaryota</taxon>
        <taxon>Sar</taxon>
        <taxon>Stramenopiles</taxon>
        <taxon>Ochrophyta</taxon>
        <taxon>PX clade</taxon>
        <taxon>Phaeophyceae</taxon>
        <taxon>Ectocarpales</taxon>
        <taxon>Ectocarpaceae</taxon>
        <taxon>Ectocarpus</taxon>
    </lineage>
</organism>
<dbReference type="CDD" id="cd01448">
    <property type="entry name" value="TST_Repeat_1"/>
    <property type="match status" value="1"/>
</dbReference>
<dbReference type="Proteomes" id="UP000002630">
    <property type="component" value="Linkage Group LG19"/>
</dbReference>
<sequence>MNAAPTLHAERDMGAVRWLLVAVTTSAGRRRVSAGPPAEAFMNHRLLSSTSLRVQPRLGPRLLCSSTTPAASIRRSRTAVMATAGAGESWCGHELLNTVTTVALVDIRGQVVKHQDEGSDFFSTRYEGMEADYLDAHIPGAVFVDWTKDIAYTDENGVPAQLTDRESFVIAMQERGVGADKRVVVYDNGDMLFATRFWWAMRRFGHDKVAVMDGGWAKWQAEERDITPDCPCPLKVYTEWGIPLERERPGLIATSADIRAALARRGKAGGGSDRQADAAVQLLDARAAAQYTGEVRRARLGGHIPGAVNTPYRSFLAEGTGPDGSFRVFKDLEGITEVFESAAVDTSPSAAPIIAYCNGGVASTVALFLLFQLRELRGGGAAAAAASSSGSDSDGFGRGWWSNYDGSWNEWGSDEFAPVERP</sequence>
<evidence type="ECO:0000256" key="1">
    <source>
        <dbReference type="ARBA" id="ARBA00022679"/>
    </source>
</evidence>
<proteinExistence type="predicted"/>
<evidence type="ECO:0000256" key="2">
    <source>
        <dbReference type="ARBA" id="ARBA00022737"/>
    </source>
</evidence>
<accession>D8LKK5</accession>
<dbReference type="EMBL" id="FN649744">
    <property type="protein sequence ID" value="CBN74595.1"/>
    <property type="molecule type" value="Genomic_DNA"/>
</dbReference>
<dbReference type="eggNOG" id="KOG1529">
    <property type="taxonomic scope" value="Eukaryota"/>
</dbReference>
<dbReference type="Gene3D" id="3.40.250.10">
    <property type="entry name" value="Rhodanese-like domain"/>
    <property type="match status" value="2"/>
</dbReference>
<dbReference type="InterPro" id="IPR001307">
    <property type="entry name" value="Thiosulphate_STrfase_CS"/>
</dbReference>
<dbReference type="PROSITE" id="PS00380">
    <property type="entry name" value="RHODANESE_1"/>
    <property type="match status" value="1"/>
</dbReference>
<dbReference type="OrthoDB" id="270167at2759"/>
<dbReference type="GO" id="GO:0004792">
    <property type="term" value="F:thiosulfate-cyanide sulfurtransferase activity"/>
    <property type="evidence" value="ECO:0007669"/>
    <property type="project" value="InterPro"/>
</dbReference>
<dbReference type="InParanoid" id="D8LKK5"/>
<feature type="domain" description="Rhodanese" evidence="3">
    <location>
        <begin position="276"/>
        <end position="420"/>
    </location>
</feature>
<keyword evidence="1" id="KW-0808">Transferase</keyword>